<dbReference type="STRING" id="1112204.GPOL_c08070"/>
<evidence type="ECO:0000256" key="4">
    <source>
        <dbReference type="SAM" id="Phobius"/>
    </source>
</evidence>
<keyword evidence="4" id="KW-0812">Transmembrane</keyword>
<feature type="domain" description="Low molecular weight antigen MTB12-like C-terminal" evidence="5">
    <location>
        <begin position="127"/>
        <end position="239"/>
    </location>
</feature>
<keyword evidence="4" id="KW-0472">Membrane</keyword>
<evidence type="ECO:0000313" key="7">
    <source>
        <dbReference type="Proteomes" id="UP000009154"/>
    </source>
</evidence>
<keyword evidence="1" id="KW-0732">Signal</keyword>
<evidence type="ECO:0000256" key="2">
    <source>
        <dbReference type="ARBA" id="ARBA00093774"/>
    </source>
</evidence>
<dbReference type="EMBL" id="CP003119">
    <property type="protein sequence ID" value="AFA71874.1"/>
    <property type="molecule type" value="Genomic_DNA"/>
</dbReference>
<keyword evidence="4" id="KW-1133">Transmembrane helix</keyword>
<dbReference type="eggNOG" id="ENOG5033Y13">
    <property type="taxonomic scope" value="Bacteria"/>
</dbReference>
<gene>
    <name evidence="6" type="ordered locus">GPOL_c08070</name>
</gene>
<sequence>MSGGSSLNWPTVLASAGVAAVISALIVTIGVVGLLLVDNRNGLQNTAAQPTVVNLGGAQTAQAPAAPGAAAPSAQAPAGQVPAAAPTEAVPPAAGAVTPTAVAPAQPAAPQAGAPQATAPAAVTPAALTPAQLTTKIKLVMNTGAPRATRAAELQGGQQALTSVDAVSRLLAAYPNSGFSYQIIGPVTVSGTTMNAQLQMSLVGNGSRYKPMRWLWLDGKWKLSNESVCGIASYAMIPCSV</sequence>
<evidence type="ECO:0000259" key="5">
    <source>
        <dbReference type="Pfam" id="PF26580"/>
    </source>
</evidence>
<feature type="transmembrane region" description="Helical" evidence="4">
    <location>
        <begin position="12"/>
        <end position="37"/>
    </location>
</feature>
<comment type="similarity">
    <text evidence="2">Belongs to the MTB12 family.</text>
</comment>
<evidence type="ECO:0000256" key="1">
    <source>
        <dbReference type="ARBA" id="ARBA00022729"/>
    </source>
</evidence>
<evidence type="ECO:0000256" key="3">
    <source>
        <dbReference type="SAM" id="MobiDB-lite"/>
    </source>
</evidence>
<dbReference type="KEGG" id="gpo:GPOL_c08070"/>
<accession>H6MXV4</accession>
<dbReference type="Pfam" id="PF26580">
    <property type="entry name" value="Mtb12_C"/>
    <property type="match status" value="1"/>
</dbReference>
<keyword evidence="7" id="KW-1185">Reference proteome</keyword>
<feature type="region of interest" description="Disordered" evidence="3">
    <location>
        <begin position="63"/>
        <end position="91"/>
    </location>
</feature>
<proteinExistence type="inferred from homology"/>
<protein>
    <recommendedName>
        <fullName evidence="5">Low molecular weight antigen MTB12-like C-terminal domain-containing protein</fullName>
    </recommendedName>
</protein>
<organism evidence="6 7">
    <name type="scientific">Gordonia polyisoprenivorans (strain DSM 44266 / VH2)</name>
    <dbReference type="NCBI Taxonomy" id="1112204"/>
    <lineage>
        <taxon>Bacteria</taxon>
        <taxon>Bacillati</taxon>
        <taxon>Actinomycetota</taxon>
        <taxon>Actinomycetes</taxon>
        <taxon>Mycobacteriales</taxon>
        <taxon>Gordoniaceae</taxon>
        <taxon>Gordonia</taxon>
    </lineage>
</organism>
<reference evidence="6 7" key="1">
    <citation type="journal article" date="2012" name="Appl. Environ. Microbiol.">
        <title>Involvement of two latex-clearing proteins during rubber degradation and insights into the subsequent degradation pathway revealed by the genome sequence of Gordonia polyisoprenivorans strain VH2.</title>
        <authorList>
            <person name="Hiessl S."/>
            <person name="Schuldes J."/>
            <person name="Thurmer A."/>
            <person name="Halbsguth T."/>
            <person name="Broker D."/>
            <person name="Angelov A."/>
            <person name="Liebl W."/>
            <person name="Daniel R."/>
            <person name="Steinbuchel A."/>
        </authorList>
    </citation>
    <scope>NUCLEOTIDE SEQUENCE [LARGE SCALE GENOMIC DNA]</scope>
    <source>
        <strain evidence="7">DSM 44266 / VH2</strain>
    </source>
</reference>
<evidence type="ECO:0000313" key="6">
    <source>
        <dbReference type="EMBL" id="AFA71874.1"/>
    </source>
</evidence>
<dbReference type="InterPro" id="IPR058644">
    <property type="entry name" value="Mtb12-like_C"/>
</dbReference>
<dbReference type="Proteomes" id="UP000009154">
    <property type="component" value="Chromosome"/>
</dbReference>
<dbReference type="HOGENOM" id="CLU_993490_0_0_11"/>
<name>H6MXV4_GORPV</name>
<dbReference type="AlphaFoldDB" id="H6MXV4"/>